<evidence type="ECO:0000256" key="1">
    <source>
        <dbReference type="ARBA" id="ARBA00004442"/>
    </source>
</evidence>
<keyword evidence="3" id="KW-0813">Transport</keyword>
<dbReference type="PANTHER" id="PTHR30026:SF20">
    <property type="entry name" value="OUTER MEMBRANE PROTEIN TOLC"/>
    <property type="match status" value="1"/>
</dbReference>
<keyword evidence="8" id="KW-0175">Coiled coil</keyword>
<dbReference type="Proteomes" id="UP000075816">
    <property type="component" value="Unassembled WGS sequence"/>
</dbReference>
<organism evidence="9 10">
    <name type="scientific">Fusobacterium necrophorum subsp. funduliforme</name>
    <dbReference type="NCBI Taxonomy" id="143387"/>
    <lineage>
        <taxon>Bacteria</taxon>
        <taxon>Fusobacteriati</taxon>
        <taxon>Fusobacteriota</taxon>
        <taxon>Fusobacteriia</taxon>
        <taxon>Fusobacteriales</taxon>
        <taxon>Fusobacteriaceae</taxon>
        <taxon>Fusobacterium</taxon>
    </lineage>
</organism>
<evidence type="ECO:0000256" key="6">
    <source>
        <dbReference type="ARBA" id="ARBA00023136"/>
    </source>
</evidence>
<name>A0A162JC93_9FUSO</name>
<proteinExistence type="inferred from homology"/>
<dbReference type="GO" id="GO:0009279">
    <property type="term" value="C:cell outer membrane"/>
    <property type="evidence" value="ECO:0007669"/>
    <property type="project" value="UniProtKB-SubCell"/>
</dbReference>
<keyword evidence="7" id="KW-0998">Cell outer membrane</keyword>
<dbReference type="GO" id="GO:1990281">
    <property type="term" value="C:efflux pump complex"/>
    <property type="evidence" value="ECO:0007669"/>
    <property type="project" value="TreeGrafter"/>
</dbReference>
<protein>
    <recommendedName>
        <fullName evidence="11">TolC family protein</fullName>
    </recommendedName>
</protein>
<evidence type="ECO:0000313" key="10">
    <source>
        <dbReference type="Proteomes" id="UP000075816"/>
    </source>
</evidence>
<keyword evidence="6" id="KW-0472">Membrane</keyword>
<dbReference type="SUPFAM" id="SSF56954">
    <property type="entry name" value="Outer membrane efflux proteins (OEP)"/>
    <property type="match status" value="1"/>
</dbReference>
<evidence type="ECO:0000313" key="9">
    <source>
        <dbReference type="EMBL" id="KYL05517.1"/>
    </source>
</evidence>
<evidence type="ECO:0000256" key="5">
    <source>
        <dbReference type="ARBA" id="ARBA00022692"/>
    </source>
</evidence>
<gene>
    <name evidence="9" type="ORF">A2J07_01915</name>
</gene>
<dbReference type="eggNOG" id="COG1538">
    <property type="taxonomic scope" value="Bacteria"/>
</dbReference>
<dbReference type="InterPro" id="IPR051906">
    <property type="entry name" value="TolC-like"/>
</dbReference>
<dbReference type="Pfam" id="PF02321">
    <property type="entry name" value="OEP"/>
    <property type="match status" value="1"/>
</dbReference>
<evidence type="ECO:0000256" key="4">
    <source>
        <dbReference type="ARBA" id="ARBA00022452"/>
    </source>
</evidence>
<evidence type="ECO:0000256" key="2">
    <source>
        <dbReference type="ARBA" id="ARBA00007613"/>
    </source>
</evidence>
<dbReference type="GO" id="GO:0015288">
    <property type="term" value="F:porin activity"/>
    <property type="evidence" value="ECO:0007669"/>
    <property type="project" value="TreeGrafter"/>
</dbReference>
<keyword evidence="5" id="KW-0812">Transmembrane</keyword>
<accession>A0A162JC93</accession>
<dbReference type="GO" id="GO:0015562">
    <property type="term" value="F:efflux transmembrane transporter activity"/>
    <property type="evidence" value="ECO:0007669"/>
    <property type="project" value="InterPro"/>
</dbReference>
<comment type="similarity">
    <text evidence="2">Belongs to the outer membrane factor (OMF) (TC 1.B.17) family.</text>
</comment>
<evidence type="ECO:0000256" key="8">
    <source>
        <dbReference type="SAM" id="Coils"/>
    </source>
</evidence>
<dbReference type="AlphaFoldDB" id="A0A162JC93"/>
<reference evidence="9 10" key="1">
    <citation type="submission" date="2016-03" db="EMBL/GenBank/DDBJ databases">
        <title>Comparative genomics of human isolates of Fusobacterium necrophorum.</title>
        <authorList>
            <person name="Jensen A."/>
            <person name="Bank S."/>
            <person name="Andersen P.S."/>
            <person name="Kristensen L.H."/>
            <person name="Prag J."/>
        </authorList>
    </citation>
    <scope>NUCLEOTIDE SEQUENCE [LARGE SCALE GENOMIC DNA]</scope>
    <source>
        <strain evidence="9 10">LS_1264</strain>
    </source>
</reference>
<feature type="coiled-coil region" evidence="8">
    <location>
        <begin position="41"/>
        <end position="80"/>
    </location>
</feature>
<evidence type="ECO:0000256" key="7">
    <source>
        <dbReference type="ARBA" id="ARBA00023237"/>
    </source>
</evidence>
<dbReference type="EMBL" id="LVEA01000001">
    <property type="protein sequence ID" value="KYL05517.1"/>
    <property type="molecule type" value="Genomic_DNA"/>
</dbReference>
<evidence type="ECO:0008006" key="11">
    <source>
        <dbReference type="Google" id="ProtNLM"/>
    </source>
</evidence>
<comment type="subcellular location">
    <subcellularLocation>
        <location evidence="1">Cell outer membrane</location>
    </subcellularLocation>
</comment>
<comment type="caution">
    <text evidence="9">The sequence shown here is derived from an EMBL/GenBank/DDBJ whole genome shotgun (WGS) entry which is preliminary data.</text>
</comment>
<dbReference type="PANTHER" id="PTHR30026">
    <property type="entry name" value="OUTER MEMBRANE PROTEIN TOLC"/>
    <property type="match status" value="1"/>
</dbReference>
<keyword evidence="4" id="KW-1134">Transmembrane beta strand</keyword>
<evidence type="ECO:0000256" key="3">
    <source>
        <dbReference type="ARBA" id="ARBA00022448"/>
    </source>
</evidence>
<sequence>MKQKWSFFLCLLFLSSCSSVKKEISETSLLQELKRKETETQKILTEQRLSLEEAIQIAKERNLELKTKQLEREIAKIDSKIAFGNFLPRISAFYTRSFWEEALSGQVDLPASLSQFPLIGPMLPKEIQGRLLDKSYSVYGLQASMPIFAPATWFLYSARRKGEEIQSLVLTLTEKMISIQVIQQYYWILALEAEEIQLKASLKSAEQLLHNMKIALDTQSILEWQYQKAQAYYKQKKLALAQNQRDLKLAKMGLLSTLNLSPLSSVRLQKTQNITKRKEDNYEEVIYQALVHNDALGIQEKVLEVEKEKLKISFSRFLPVIGLQGFYGEHSLSLLSSSHYLLGILGGVFSIFNGFQDISAYQKAKIEQRKTMLKKESLILQSIAETTNVYQKLQSSIEEEEIAEINEKAERGKFHQKSLERKVGMIDELSYLQAVQSYEEAKSLALKAEYQSAVLQEILDMLVGRGRFVEEGENND</sequence>
<dbReference type="Gene3D" id="1.20.1600.10">
    <property type="entry name" value="Outer membrane efflux proteins (OEP)"/>
    <property type="match status" value="1"/>
</dbReference>
<dbReference type="InterPro" id="IPR003423">
    <property type="entry name" value="OMP_efflux"/>
</dbReference>
<dbReference type="RefSeq" id="WP_005959652.1">
    <property type="nucleotide sequence ID" value="NZ_CAXOUM010000027.1"/>
</dbReference>
<dbReference type="PROSITE" id="PS51257">
    <property type="entry name" value="PROKAR_LIPOPROTEIN"/>
    <property type="match status" value="1"/>
</dbReference>
<dbReference type="KEGG" id="fnf:BSQ88_05000"/>